<dbReference type="EMBL" id="UYRU01047673">
    <property type="protein sequence ID" value="VDN09736.1"/>
    <property type="molecule type" value="Genomic_DNA"/>
</dbReference>
<dbReference type="InterPro" id="IPR027417">
    <property type="entry name" value="P-loop_NTPase"/>
</dbReference>
<evidence type="ECO:0000256" key="1">
    <source>
        <dbReference type="SAM" id="SignalP"/>
    </source>
</evidence>
<sequence>MASEVRLLANLLRLLYILHTNNSWVISAPTGSGKTGLLELALCKLLSDVKKLQSNTLPKAIYPLNFCSIHVECLSRGVGFHHAGLSLTDRYLVEQAFVAGQLPVLGRSVFTLT</sequence>
<proteinExistence type="predicted"/>
<feature type="chain" id="PRO_5018290420" description="Helicase ATP-binding domain-containing protein" evidence="1">
    <location>
        <begin position="24"/>
        <end position="113"/>
    </location>
</feature>
<evidence type="ECO:0000313" key="2">
    <source>
        <dbReference type="EMBL" id="VDN09736.1"/>
    </source>
</evidence>
<evidence type="ECO:0000313" key="3">
    <source>
        <dbReference type="Proteomes" id="UP000281553"/>
    </source>
</evidence>
<evidence type="ECO:0008006" key="4">
    <source>
        <dbReference type="Google" id="ProtNLM"/>
    </source>
</evidence>
<dbReference type="Gene3D" id="3.40.50.300">
    <property type="entry name" value="P-loop containing nucleotide triphosphate hydrolases"/>
    <property type="match status" value="2"/>
</dbReference>
<dbReference type="Proteomes" id="UP000281553">
    <property type="component" value="Unassembled WGS sequence"/>
</dbReference>
<gene>
    <name evidence="2" type="ORF">DILT_LOCUS5567</name>
</gene>
<name>A0A3P7NW04_DIBLA</name>
<reference evidence="2 3" key="1">
    <citation type="submission" date="2018-11" db="EMBL/GenBank/DDBJ databases">
        <authorList>
            <consortium name="Pathogen Informatics"/>
        </authorList>
    </citation>
    <scope>NUCLEOTIDE SEQUENCE [LARGE SCALE GENOMIC DNA]</scope>
</reference>
<dbReference type="GO" id="GO:0016787">
    <property type="term" value="F:hydrolase activity"/>
    <property type="evidence" value="ECO:0007669"/>
    <property type="project" value="UniProtKB-KW"/>
</dbReference>
<keyword evidence="3" id="KW-1185">Reference proteome</keyword>
<keyword evidence="1" id="KW-0732">Signal</keyword>
<dbReference type="AlphaFoldDB" id="A0A3P7NW04"/>
<feature type="signal peptide" evidence="1">
    <location>
        <begin position="1"/>
        <end position="23"/>
    </location>
</feature>
<dbReference type="PANTHER" id="PTHR47835">
    <property type="entry name" value="HFM1, ATP DEPENDENT DNA HELICASE HOMOLOG"/>
    <property type="match status" value="1"/>
</dbReference>
<protein>
    <recommendedName>
        <fullName evidence="4">Helicase ATP-binding domain-containing protein</fullName>
    </recommendedName>
</protein>
<accession>A0A3P7NW04</accession>
<dbReference type="OrthoDB" id="5575at2759"/>
<dbReference type="InterPro" id="IPR052247">
    <property type="entry name" value="Meiotic_Crossover_Helicase"/>
</dbReference>
<dbReference type="GO" id="GO:0043138">
    <property type="term" value="F:3'-5' DNA helicase activity"/>
    <property type="evidence" value="ECO:0007669"/>
    <property type="project" value="UniProtKB-EC"/>
</dbReference>
<dbReference type="PANTHER" id="PTHR47835:SF3">
    <property type="entry name" value="HELICASE FOR MEIOSIS 1"/>
    <property type="match status" value="1"/>
</dbReference>
<dbReference type="SUPFAM" id="SSF52540">
    <property type="entry name" value="P-loop containing nucleoside triphosphate hydrolases"/>
    <property type="match status" value="1"/>
</dbReference>
<organism evidence="2 3">
    <name type="scientific">Dibothriocephalus latus</name>
    <name type="common">Fish tapeworm</name>
    <name type="synonym">Diphyllobothrium latum</name>
    <dbReference type="NCBI Taxonomy" id="60516"/>
    <lineage>
        <taxon>Eukaryota</taxon>
        <taxon>Metazoa</taxon>
        <taxon>Spiralia</taxon>
        <taxon>Lophotrochozoa</taxon>
        <taxon>Platyhelminthes</taxon>
        <taxon>Cestoda</taxon>
        <taxon>Eucestoda</taxon>
        <taxon>Diphyllobothriidea</taxon>
        <taxon>Diphyllobothriidae</taxon>
        <taxon>Dibothriocephalus</taxon>
    </lineage>
</organism>